<evidence type="ECO:0000313" key="3">
    <source>
        <dbReference type="Proteomes" id="UP000030988"/>
    </source>
</evidence>
<keyword evidence="3" id="KW-1185">Reference proteome</keyword>
<gene>
    <name evidence="2" type="ORF">PK98_10525</name>
</gene>
<dbReference type="Proteomes" id="UP000030988">
    <property type="component" value="Unassembled WGS sequence"/>
</dbReference>
<feature type="region of interest" description="Disordered" evidence="1">
    <location>
        <begin position="1"/>
        <end position="57"/>
    </location>
</feature>
<name>A0A0B2BXP2_9SPHN</name>
<dbReference type="EMBL" id="JTDN01000002">
    <property type="protein sequence ID" value="KHL24456.1"/>
    <property type="molecule type" value="Genomic_DNA"/>
</dbReference>
<accession>A0A0B2BXP2</accession>
<organism evidence="2 3">
    <name type="scientific">Croceibacterium mercuriale</name>
    <dbReference type="NCBI Taxonomy" id="1572751"/>
    <lineage>
        <taxon>Bacteria</taxon>
        <taxon>Pseudomonadati</taxon>
        <taxon>Pseudomonadota</taxon>
        <taxon>Alphaproteobacteria</taxon>
        <taxon>Sphingomonadales</taxon>
        <taxon>Erythrobacteraceae</taxon>
        <taxon>Croceibacterium</taxon>
    </lineage>
</organism>
<evidence type="ECO:0000313" key="2">
    <source>
        <dbReference type="EMBL" id="KHL24456.1"/>
    </source>
</evidence>
<reference evidence="2 3" key="1">
    <citation type="submission" date="2014-11" db="EMBL/GenBank/DDBJ databases">
        <title>Draft genome sequence of Kirrobacter mercurialis.</title>
        <authorList>
            <person name="Coil D.A."/>
            <person name="Eisen J.A."/>
        </authorList>
    </citation>
    <scope>NUCLEOTIDE SEQUENCE [LARGE SCALE GENOMIC DNA]</scope>
    <source>
        <strain evidence="2 3">Coronado</strain>
    </source>
</reference>
<proteinExistence type="predicted"/>
<comment type="caution">
    <text evidence="2">The sequence shown here is derived from an EMBL/GenBank/DDBJ whole genome shotgun (WGS) entry which is preliminary data.</text>
</comment>
<dbReference type="AlphaFoldDB" id="A0A0B2BXP2"/>
<sequence length="77" mass="8166">MHEEPKMQPPKVNSKLDADELTRDAQAAGVAGDQRTDEKRDIAAPASEDDVATDGAKDIADAQEQVVGRGLTRLPPG</sequence>
<feature type="compositionally biased region" description="Basic and acidic residues" evidence="1">
    <location>
        <begin position="14"/>
        <end position="23"/>
    </location>
</feature>
<protein>
    <submittedName>
        <fullName evidence="2">Uncharacterized protein</fullName>
    </submittedName>
</protein>
<evidence type="ECO:0000256" key="1">
    <source>
        <dbReference type="SAM" id="MobiDB-lite"/>
    </source>
</evidence>